<feature type="region of interest" description="Disordered" evidence="1">
    <location>
        <begin position="121"/>
        <end position="144"/>
    </location>
</feature>
<evidence type="ECO:0000313" key="3">
    <source>
        <dbReference type="EMBL" id="XAN06697.1"/>
    </source>
</evidence>
<name>A0ABZ3FKZ8_9ACTN</name>
<dbReference type="PANTHER" id="PTHR43245:SF52">
    <property type="entry name" value="NAD-DEPENDENT EPIMERASE_DEHYDRATASE"/>
    <property type="match status" value="1"/>
</dbReference>
<dbReference type="RefSeq" id="WP_425308125.1">
    <property type="nucleotide sequence ID" value="NZ_CP154795.1"/>
</dbReference>
<dbReference type="SUPFAM" id="SSF51735">
    <property type="entry name" value="NAD(P)-binding Rossmann-fold domains"/>
    <property type="match status" value="1"/>
</dbReference>
<gene>
    <name evidence="3" type="ORF">AADG42_05030</name>
</gene>
<dbReference type="InterPro" id="IPR001509">
    <property type="entry name" value="Epimerase_deHydtase"/>
</dbReference>
<dbReference type="Proteomes" id="UP001442841">
    <property type="component" value="Chromosome"/>
</dbReference>
<sequence>MSRVVLITGVSRDLGARLARSLAGRHEVVGLDLTPPRRELAGVSFVRADLRSPALVGILDRYRIDTVVHCGLLDDDGVPSAAAAKDANILGTMQLVAACQQSPGVRKVVLRSTGQVYGSSPLDPARYAEDTAPRRPPRSGSARAAREMESFISGLGDRRPDVVVTTLRLANLIGGGTDSPLARWLAMPVVPRPIGFNARLQFLHPADAVTALGLAVDRDLPGTFNVGAPDTVCLNQVLRMLGRPAVPLWAGTPGLLGLGRRARVIPYTSEQVRGVTWGRLLDTTRFDSATGFTPHYSSRRAVEEFAAFGAPGLLSAEVIDRVVHQVTRVLPKPPAVRRPHPERVPT</sequence>
<evidence type="ECO:0000256" key="1">
    <source>
        <dbReference type="SAM" id="MobiDB-lite"/>
    </source>
</evidence>
<dbReference type="InterPro" id="IPR050177">
    <property type="entry name" value="Lipid_A_modif_metabolic_enz"/>
</dbReference>
<dbReference type="Gene3D" id="3.40.50.720">
    <property type="entry name" value="NAD(P)-binding Rossmann-like Domain"/>
    <property type="match status" value="1"/>
</dbReference>
<dbReference type="InterPro" id="IPR036291">
    <property type="entry name" value="NAD(P)-bd_dom_sf"/>
</dbReference>
<proteinExistence type="predicted"/>
<dbReference type="PANTHER" id="PTHR43245">
    <property type="entry name" value="BIFUNCTIONAL POLYMYXIN RESISTANCE PROTEIN ARNA"/>
    <property type="match status" value="1"/>
</dbReference>
<reference evidence="3 4" key="1">
    <citation type="submission" date="2024-04" db="EMBL/GenBank/DDBJ databases">
        <title>Isolation of an actinomycete strain from pig manure.</title>
        <authorList>
            <person name="Gong T."/>
            <person name="Yu Z."/>
            <person name="An M."/>
            <person name="Wei C."/>
            <person name="Yang W."/>
            <person name="Liu L."/>
        </authorList>
    </citation>
    <scope>NUCLEOTIDE SEQUENCE [LARGE SCALE GENOMIC DNA]</scope>
    <source>
        <strain evidence="3 4">ZF39</strain>
    </source>
</reference>
<dbReference type="Pfam" id="PF01370">
    <property type="entry name" value="Epimerase"/>
    <property type="match status" value="1"/>
</dbReference>
<protein>
    <submittedName>
        <fullName evidence="3">NAD-dependent epimerase/dehydratase family protein</fullName>
    </submittedName>
</protein>
<keyword evidence="4" id="KW-1185">Reference proteome</keyword>
<evidence type="ECO:0000313" key="4">
    <source>
        <dbReference type="Proteomes" id="UP001442841"/>
    </source>
</evidence>
<dbReference type="EMBL" id="CP154795">
    <property type="protein sequence ID" value="XAN06697.1"/>
    <property type="molecule type" value="Genomic_DNA"/>
</dbReference>
<evidence type="ECO:0000259" key="2">
    <source>
        <dbReference type="Pfam" id="PF01370"/>
    </source>
</evidence>
<feature type="domain" description="NAD-dependent epimerase/dehydratase" evidence="2">
    <location>
        <begin position="5"/>
        <end position="227"/>
    </location>
</feature>
<organism evidence="3 4">
    <name type="scientific">Ammonicoccus fulvus</name>
    <dbReference type="NCBI Taxonomy" id="3138240"/>
    <lineage>
        <taxon>Bacteria</taxon>
        <taxon>Bacillati</taxon>
        <taxon>Actinomycetota</taxon>
        <taxon>Actinomycetes</taxon>
        <taxon>Propionibacteriales</taxon>
        <taxon>Propionibacteriaceae</taxon>
        <taxon>Ammonicoccus</taxon>
    </lineage>
</organism>
<accession>A0ABZ3FKZ8</accession>